<dbReference type="InterPro" id="IPR008909">
    <property type="entry name" value="DALR_anticod-bd"/>
</dbReference>
<dbReference type="GO" id="GO:0004814">
    <property type="term" value="F:arginine-tRNA ligase activity"/>
    <property type="evidence" value="ECO:0007669"/>
    <property type="project" value="InterPro"/>
</dbReference>
<dbReference type="InterPro" id="IPR009080">
    <property type="entry name" value="tRNAsynth_Ia_anticodon-bd"/>
</dbReference>
<organism evidence="2 3">
    <name type="scientific">Teladorsagia circumcincta</name>
    <name type="common">Brown stomach worm</name>
    <name type="synonym">Ostertagia circumcincta</name>
    <dbReference type="NCBI Taxonomy" id="45464"/>
    <lineage>
        <taxon>Eukaryota</taxon>
        <taxon>Metazoa</taxon>
        <taxon>Ecdysozoa</taxon>
        <taxon>Nematoda</taxon>
        <taxon>Chromadorea</taxon>
        <taxon>Rhabditida</taxon>
        <taxon>Rhabditina</taxon>
        <taxon>Rhabditomorpha</taxon>
        <taxon>Strongyloidea</taxon>
        <taxon>Trichostrongylidae</taxon>
        <taxon>Teladorsagia</taxon>
    </lineage>
</organism>
<evidence type="ECO:0000259" key="1">
    <source>
        <dbReference type="Pfam" id="PF05746"/>
    </source>
</evidence>
<gene>
    <name evidence="2" type="ORF">TELCIR_03010</name>
</gene>
<sequence>MVVHVHATLKLKLRSKAVIFDLVEALDFSYSSSLSAGETVVHFNRLVLCEVTANVMSNCFKILGIREVPRM</sequence>
<keyword evidence="3" id="KW-1185">Reference proteome</keyword>
<protein>
    <recommendedName>
        <fullName evidence="1">DALR anticodon binding domain-containing protein</fullName>
    </recommendedName>
</protein>
<dbReference type="Gene3D" id="1.10.730.10">
    <property type="entry name" value="Isoleucyl-tRNA Synthetase, Domain 1"/>
    <property type="match status" value="1"/>
</dbReference>
<dbReference type="Pfam" id="PF05746">
    <property type="entry name" value="DALR_1"/>
    <property type="match status" value="1"/>
</dbReference>
<evidence type="ECO:0000313" key="3">
    <source>
        <dbReference type="Proteomes" id="UP000230423"/>
    </source>
</evidence>
<reference evidence="2 3" key="1">
    <citation type="submission" date="2015-09" db="EMBL/GenBank/DDBJ databases">
        <title>Draft genome of the parasitic nematode Teladorsagia circumcincta isolate WARC Sus (inbred).</title>
        <authorList>
            <person name="Mitreva M."/>
        </authorList>
    </citation>
    <scope>NUCLEOTIDE SEQUENCE [LARGE SCALE GENOMIC DNA]</scope>
    <source>
        <strain evidence="2 3">S</strain>
    </source>
</reference>
<dbReference type="OrthoDB" id="68056at2759"/>
<evidence type="ECO:0000313" key="2">
    <source>
        <dbReference type="EMBL" id="PIO74976.1"/>
    </source>
</evidence>
<accession>A0A2G9UXW2</accession>
<name>A0A2G9UXW2_TELCI</name>
<dbReference type="GO" id="GO:0006420">
    <property type="term" value="P:arginyl-tRNA aminoacylation"/>
    <property type="evidence" value="ECO:0007669"/>
    <property type="project" value="InterPro"/>
</dbReference>
<dbReference type="GO" id="GO:0005524">
    <property type="term" value="F:ATP binding"/>
    <property type="evidence" value="ECO:0007669"/>
    <property type="project" value="InterPro"/>
</dbReference>
<dbReference type="EMBL" id="KZ345195">
    <property type="protein sequence ID" value="PIO74976.1"/>
    <property type="molecule type" value="Genomic_DNA"/>
</dbReference>
<dbReference type="SUPFAM" id="SSF47323">
    <property type="entry name" value="Anticodon-binding domain of a subclass of class I aminoacyl-tRNA synthetases"/>
    <property type="match status" value="1"/>
</dbReference>
<proteinExistence type="predicted"/>
<dbReference type="Proteomes" id="UP000230423">
    <property type="component" value="Unassembled WGS sequence"/>
</dbReference>
<dbReference type="AlphaFoldDB" id="A0A2G9UXW2"/>
<feature type="domain" description="DALR anticodon binding" evidence="1">
    <location>
        <begin position="40"/>
        <end position="71"/>
    </location>
</feature>